<dbReference type="GO" id="GO:0000155">
    <property type="term" value="F:phosphorelay sensor kinase activity"/>
    <property type="evidence" value="ECO:0007669"/>
    <property type="project" value="InterPro"/>
</dbReference>
<dbReference type="Gene3D" id="3.30.565.10">
    <property type="entry name" value="Histidine kinase-like ATPase, C-terminal domain"/>
    <property type="match status" value="1"/>
</dbReference>
<dbReference type="STRING" id="247523.B0W48_08790"/>
<dbReference type="InterPro" id="IPR003594">
    <property type="entry name" value="HATPase_dom"/>
</dbReference>
<evidence type="ECO:0000256" key="2">
    <source>
        <dbReference type="ARBA" id="ARBA00004651"/>
    </source>
</evidence>
<name>A0A1Q2GXN6_9GAMM</name>
<feature type="domain" description="CHASE" evidence="14">
    <location>
        <begin position="250"/>
        <end position="411"/>
    </location>
</feature>
<dbReference type="InterPro" id="IPR036097">
    <property type="entry name" value="HisK_dim/P_sf"/>
</dbReference>
<keyword evidence="7 11" id="KW-1133">Transmembrane helix</keyword>
<dbReference type="InterPro" id="IPR011006">
    <property type="entry name" value="CheY-like_superfamily"/>
</dbReference>
<keyword evidence="15" id="KW-0418">Kinase</keyword>
<dbReference type="PROSITE" id="PS50109">
    <property type="entry name" value="HIS_KIN"/>
    <property type="match status" value="1"/>
</dbReference>
<comment type="subcellular location">
    <subcellularLocation>
        <location evidence="2">Cell membrane</location>
        <topology evidence="2">Multi-pass membrane protein</topology>
    </subcellularLocation>
</comment>
<feature type="transmembrane region" description="Helical" evidence="11">
    <location>
        <begin position="43"/>
        <end position="63"/>
    </location>
</feature>
<evidence type="ECO:0000256" key="7">
    <source>
        <dbReference type="ARBA" id="ARBA00022989"/>
    </source>
</evidence>
<dbReference type="SMART" id="SM00388">
    <property type="entry name" value="HisKA"/>
    <property type="match status" value="1"/>
</dbReference>
<protein>
    <recommendedName>
        <fullName evidence="3">histidine kinase</fullName>
        <ecNumber evidence="3">2.7.13.3</ecNumber>
    </recommendedName>
</protein>
<evidence type="ECO:0000256" key="3">
    <source>
        <dbReference type="ARBA" id="ARBA00012438"/>
    </source>
</evidence>
<feature type="transmembrane region" description="Helical" evidence="11">
    <location>
        <begin position="190"/>
        <end position="208"/>
    </location>
</feature>
<keyword evidence="6 11" id="KW-0812">Transmembrane</keyword>
<keyword evidence="15" id="KW-0808">Transferase</keyword>
<dbReference type="CDD" id="cd16922">
    <property type="entry name" value="HATPase_EvgS-ArcB-TorS-like"/>
    <property type="match status" value="1"/>
</dbReference>
<proteinExistence type="predicted"/>
<dbReference type="PROSITE" id="PS50110">
    <property type="entry name" value="RESPONSE_REGULATORY"/>
    <property type="match status" value="1"/>
</dbReference>
<dbReference type="RefSeq" id="WP_077536618.1">
    <property type="nucleotide sequence ID" value="NZ_CP019628.1"/>
</dbReference>
<evidence type="ECO:0000313" key="16">
    <source>
        <dbReference type="Proteomes" id="UP000188243"/>
    </source>
</evidence>
<dbReference type="Gene3D" id="3.30.450.350">
    <property type="entry name" value="CHASE domain"/>
    <property type="match status" value="1"/>
</dbReference>
<dbReference type="CDD" id="cd00082">
    <property type="entry name" value="HisKA"/>
    <property type="match status" value="1"/>
</dbReference>
<feature type="domain" description="Histidine kinase" evidence="12">
    <location>
        <begin position="533"/>
        <end position="749"/>
    </location>
</feature>
<evidence type="ECO:0000256" key="5">
    <source>
        <dbReference type="ARBA" id="ARBA00022553"/>
    </source>
</evidence>
<dbReference type="FunFam" id="3.30.565.10:FF:000010">
    <property type="entry name" value="Sensor histidine kinase RcsC"/>
    <property type="match status" value="1"/>
</dbReference>
<evidence type="ECO:0000256" key="11">
    <source>
        <dbReference type="SAM" id="Phobius"/>
    </source>
</evidence>
<dbReference type="Gene3D" id="3.40.50.2300">
    <property type="match status" value="1"/>
</dbReference>
<evidence type="ECO:0000256" key="8">
    <source>
        <dbReference type="ARBA" id="ARBA00023012"/>
    </source>
</evidence>
<reference evidence="15 16" key="1">
    <citation type="submission" date="2017-02" db="EMBL/GenBank/DDBJ databases">
        <title>Complete genome sequence of the cold-active Pseudoalteromonas aliena strain EH1 isolated from Arctic seawater.</title>
        <authorList>
            <person name="Kim E."/>
            <person name="Heo E."/>
            <person name="Kim H."/>
            <person name="Kim D."/>
        </authorList>
    </citation>
    <scope>NUCLEOTIDE SEQUENCE [LARGE SCALE GENOMIC DNA]</scope>
    <source>
        <strain evidence="15 16">EH1</strain>
    </source>
</reference>
<keyword evidence="8" id="KW-0902">Two-component regulatory system</keyword>
<keyword evidence="4" id="KW-1003">Cell membrane</keyword>
<dbReference type="InterPro" id="IPR005467">
    <property type="entry name" value="His_kinase_dom"/>
</dbReference>
<dbReference type="SMART" id="SM01079">
    <property type="entry name" value="CHASE"/>
    <property type="match status" value="1"/>
</dbReference>
<accession>A0A1Q2GXN6</accession>
<dbReference type="InterPro" id="IPR042240">
    <property type="entry name" value="CHASE_sf"/>
</dbReference>
<evidence type="ECO:0000259" key="14">
    <source>
        <dbReference type="PROSITE" id="PS50839"/>
    </source>
</evidence>
<feature type="transmembrane region" description="Helical" evidence="11">
    <location>
        <begin position="75"/>
        <end position="97"/>
    </location>
</feature>
<dbReference type="SMART" id="SM00448">
    <property type="entry name" value="REC"/>
    <property type="match status" value="1"/>
</dbReference>
<feature type="transmembrane region" description="Helical" evidence="11">
    <location>
        <begin position="471"/>
        <end position="493"/>
    </location>
</feature>
<comment type="catalytic activity">
    <reaction evidence="1">
        <text>ATP + protein L-histidine = ADP + protein N-phospho-L-histidine.</text>
        <dbReference type="EC" id="2.7.13.3"/>
    </reaction>
</comment>
<dbReference type="Pfam" id="PF03924">
    <property type="entry name" value="CHASE"/>
    <property type="match status" value="1"/>
</dbReference>
<dbReference type="KEGG" id="paln:B0W48_08790"/>
<feature type="domain" description="Response regulatory" evidence="13">
    <location>
        <begin position="775"/>
        <end position="891"/>
    </location>
</feature>
<dbReference type="PANTHER" id="PTHR45339">
    <property type="entry name" value="HYBRID SIGNAL TRANSDUCTION HISTIDINE KINASE J"/>
    <property type="match status" value="1"/>
</dbReference>
<dbReference type="SUPFAM" id="SSF55874">
    <property type="entry name" value="ATPase domain of HSP90 chaperone/DNA topoisomerase II/histidine kinase"/>
    <property type="match status" value="1"/>
</dbReference>
<evidence type="ECO:0000256" key="9">
    <source>
        <dbReference type="ARBA" id="ARBA00023136"/>
    </source>
</evidence>
<dbReference type="Pfam" id="PF00072">
    <property type="entry name" value="Response_reg"/>
    <property type="match status" value="1"/>
</dbReference>
<dbReference type="InterPro" id="IPR007895">
    <property type="entry name" value="MASE1"/>
</dbReference>
<evidence type="ECO:0000259" key="13">
    <source>
        <dbReference type="PROSITE" id="PS50110"/>
    </source>
</evidence>
<gene>
    <name evidence="15" type="ORF">B0W48_08790</name>
</gene>
<evidence type="ECO:0000256" key="4">
    <source>
        <dbReference type="ARBA" id="ARBA00022475"/>
    </source>
</evidence>
<keyword evidence="5 10" id="KW-0597">Phosphoprotein</keyword>
<dbReference type="Proteomes" id="UP000188243">
    <property type="component" value="Chromosome"/>
</dbReference>
<dbReference type="CDD" id="cd17546">
    <property type="entry name" value="REC_hyHK_CKI1_RcsC-like"/>
    <property type="match status" value="1"/>
</dbReference>
<evidence type="ECO:0000256" key="1">
    <source>
        <dbReference type="ARBA" id="ARBA00000085"/>
    </source>
</evidence>
<feature type="modified residue" description="4-aspartylphosphate" evidence="10">
    <location>
        <position position="824"/>
    </location>
</feature>
<dbReference type="PANTHER" id="PTHR45339:SF1">
    <property type="entry name" value="HYBRID SIGNAL TRANSDUCTION HISTIDINE KINASE J"/>
    <property type="match status" value="1"/>
</dbReference>
<feature type="transmembrane region" description="Helical" evidence="11">
    <location>
        <begin position="117"/>
        <end position="144"/>
    </location>
</feature>
<dbReference type="SMART" id="SM00387">
    <property type="entry name" value="HATPase_c"/>
    <property type="match status" value="1"/>
</dbReference>
<dbReference type="SUPFAM" id="SSF52172">
    <property type="entry name" value="CheY-like"/>
    <property type="match status" value="1"/>
</dbReference>
<dbReference type="InterPro" id="IPR003661">
    <property type="entry name" value="HisK_dim/P_dom"/>
</dbReference>
<dbReference type="AlphaFoldDB" id="A0A1Q2GXN6"/>
<dbReference type="PRINTS" id="PR00344">
    <property type="entry name" value="BCTRLSENSOR"/>
</dbReference>
<evidence type="ECO:0000259" key="12">
    <source>
        <dbReference type="PROSITE" id="PS50109"/>
    </source>
</evidence>
<dbReference type="InterPro" id="IPR004358">
    <property type="entry name" value="Sig_transdc_His_kin-like_C"/>
</dbReference>
<dbReference type="InterPro" id="IPR001789">
    <property type="entry name" value="Sig_transdc_resp-reg_receiver"/>
</dbReference>
<dbReference type="GO" id="GO:0005886">
    <property type="term" value="C:plasma membrane"/>
    <property type="evidence" value="ECO:0007669"/>
    <property type="project" value="UniProtKB-SubCell"/>
</dbReference>
<dbReference type="EC" id="2.7.13.3" evidence="3"/>
<keyword evidence="9 11" id="KW-0472">Membrane</keyword>
<dbReference type="Gene3D" id="1.10.287.130">
    <property type="match status" value="1"/>
</dbReference>
<dbReference type="Pfam" id="PF00512">
    <property type="entry name" value="HisKA"/>
    <property type="match status" value="1"/>
</dbReference>
<dbReference type="Pfam" id="PF02518">
    <property type="entry name" value="HATPase_c"/>
    <property type="match status" value="1"/>
</dbReference>
<sequence>MKKFLLLTFSLACAYFFTGYFSNTLLAIDGYAVASWPPSGIALASFLIWGRRALIGIILGALLTNLIHLDEAVDILHLNVFLQAVCVTLAATVQAWVGRHIIVNIIKAPLDLSSLKSSIQSLIVGGPLCCVIAASVGTSLLVLNKVIPAHAAFDNFIAWWIGDSIGVLIFTPLVLAAFNYSEMRHRLQVILPSLLIYTLISVSFYGAASVKKEKASQKQEAKVLAMQNAIAHKVDEITAHLGLLATFIASSENVTFNEFKHFTSKQLDYTQEIVAFEWVPYVPISNLKSFESAFNITNTDKFYVKEQSKDGSFLPVSERSFYYPVAYVNPLAGNEDVIGFDLASTSVRSTAINKAKILNELVLSEQIDLVQNNTKKGTLFLQPVFGDTSIESNFKGFAVVVVSLEKFSQSLLFDQNNLITTSFFDITTVNTKKPMYAANSDSLTLIKSYQLLIGKRMWQIKLHEPVVRTSWLMYWLAQIVGMLFVWLLISFLISVTGTNIQIREQVAKQTRILRQEKQKADEASHIKGQFLANMSHEVRTPINGIKGLHYLALQQNDWQQARNYIEQADGALGVLLRVLNDVLDFSKMEAGKLDLIQEPINVGSLVDEVINLMQFEADVKSLTLNLDYDRATDLIIHTDSIRLKQVLLNLLNNAVKFTAQGCITLKVWQSKKMTYFSVNDTGIGINEKAQKQLFKPFSQADSSTSRQYGGTGLGLSICKKLVELMGGAIDLASYEGKGSTFTFSLPIISALPKAEQVDQQYNDIDVESLSFTNCKLLLVEDNLLNQYVANAILKTKGCIADIACDGFEAIEKLTEKSYDIVLMDIQMPRMDGLQATKVIRNELGLVDLPIIGLSANAHDVDVKKALTSGMDNYMTKPIDANTLFKILGHYLSNR</sequence>
<dbReference type="Pfam" id="PF05231">
    <property type="entry name" value="MASE1"/>
    <property type="match status" value="1"/>
</dbReference>
<dbReference type="InterPro" id="IPR006189">
    <property type="entry name" value="CHASE_dom"/>
</dbReference>
<organism evidence="15 16">
    <name type="scientific">Pseudoalteromonas aliena</name>
    <dbReference type="NCBI Taxonomy" id="247523"/>
    <lineage>
        <taxon>Bacteria</taxon>
        <taxon>Pseudomonadati</taxon>
        <taxon>Pseudomonadota</taxon>
        <taxon>Gammaproteobacteria</taxon>
        <taxon>Alteromonadales</taxon>
        <taxon>Pseudoalteromonadaceae</taxon>
        <taxon>Pseudoalteromonas</taxon>
    </lineage>
</organism>
<evidence type="ECO:0000256" key="10">
    <source>
        <dbReference type="PROSITE-ProRule" id="PRU00169"/>
    </source>
</evidence>
<dbReference type="InterPro" id="IPR036890">
    <property type="entry name" value="HATPase_C_sf"/>
</dbReference>
<dbReference type="EMBL" id="CP019628">
    <property type="protein sequence ID" value="AQP99879.1"/>
    <property type="molecule type" value="Genomic_DNA"/>
</dbReference>
<evidence type="ECO:0000256" key="6">
    <source>
        <dbReference type="ARBA" id="ARBA00022692"/>
    </source>
</evidence>
<dbReference type="SUPFAM" id="SSF47384">
    <property type="entry name" value="Homodimeric domain of signal transducing histidine kinase"/>
    <property type="match status" value="1"/>
</dbReference>
<feature type="transmembrane region" description="Helical" evidence="11">
    <location>
        <begin position="156"/>
        <end position="178"/>
    </location>
</feature>
<dbReference type="PROSITE" id="PS50839">
    <property type="entry name" value="CHASE"/>
    <property type="match status" value="1"/>
</dbReference>
<evidence type="ECO:0000313" key="15">
    <source>
        <dbReference type="EMBL" id="AQP99879.1"/>
    </source>
</evidence>